<evidence type="ECO:0000256" key="1">
    <source>
        <dbReference type="SAM" id="Coils"/>
    </source>
</evidence>
<dbReference type="EMBL" id="WITJ01000010">
    <property type="protein sequence ID" value="MQW39839.1"/>
    <property type="molecule type" value="Genomic_DNA"/>
</dbReference>
<dbReference type="RefSeq" id="WP_153496507.1">
    <property type="nucleotide sequence ID" value="NZ_CBCRWP010000011.1"/>
</dbReference>
<reference evidence="2 3" key="1">
    <citation type="submission" date="2019-10" db="EMBL/GenBank/DDBJ databases">
        <authorList>
            <person name="Dong K."/>
        </authorList>
    </citation>
    <scope>NUCLEOTIDE SEQUENCE [LARGE SCALE GENOMIC DNA]</scope>
    <source>
        <strain evidence="2 3">DSM 28960</strain>
    </source>
</reference>
<name>A0A7X1Z8L5_9LACT</name>
<keyword evidence="3" id="KW-1185">Reference proteome</keyword>
<gene>
    <name evidence="2" type="ORF">GHI93_07865</name>
</gene>
<evidence type="ECO:0000313" key="3">
    <source>
        <dbReference type="Proteomes" id="UP000439550"/>
    </source>
</evidence>
<comment type="caution">
    <text evidence="2">The sequence shown here is derived from an EMBL/GenBank/DDBJ whole genome shotgun (WGS) entry which is preliminary data.</text>
</comment>
<dbReference type="OrthoDB" id="9833745at2"/>
<protein>
    <submittedName>
        <fullName evidence="2">Uncharacterized protein</fullName>
    </submittedName>
</protein>
<organism evidence="2 3">
    <name type="scientific">Lactococcus hircilactis</name>
    <dbReference type="NCBI Taxonomy" id="1494462"/>
    <lineage>
        <taxon>Bacteria</taxon>
        <taxon>Bacillati</taxon>
        <taxon>Bacillota</taxon>
        <taxon>Bacilli</taxon>
        <taxon>Lactobacillales</taxon>
        <taxon>Streptococcaceae</taxon>
        <taxon>Lactococcus</taxon>
    </lineage>
</organism>
<evidence type="ECO:0000313" key="2">
    <source>
        <dbReference type="EMBL" id="MQW39839.1"/>
    </source>
</evidence>
<dbReference type="AlphaFoldDB" id="A0A7X1Z8L5"/>
<dbReference type="Proteomes" id="UP000439550">
    <property type="component" value="Unassembled WGS sequence"/>
</dbReference>
<sequence length="163" mass="19308">MENEDKALVSSVAFIEADSSSEQEEKITQNILTYFKENEHYIDWRKENILNHFTNQILNEADYFDAVTIQTLPIDKEIQHFLNAVLDENDTSRQAMEQLTDQVSQTQSNYLKLQNELKATQEKLTNAIELNKALVKEKWYQKLFRSFSDYKYKYEIENTPPKK</sequence>
<accession>A0A7X1Z8L5</accession>
<proteinExistence type="predicted"/>
<keyword evidence="1" id="KW-0175">Coiled coil</keyword>
<feature type="coiled-coil region" evidence="1">
    <location>
        <begin position="82"/>
        <end position="137"/>
    </location>
</feature>